<protein>
    <submittedName>
        <fullName evidence="2">Uncharacterized protein</fullName>
    </submittedName>
</protein>
<evidence type="ECO:0000256" key="1">
    <source>
        <dbReference type="SAM" id="MobiDB-lite"/>
    </source>
</evidence>
<reference evidence="2" key="1">
    <citation type="journal article" date="2022" name="bioRxiv">
        <title>Sequencing and chromosome-scale assembly of the giantPleurodeles waltlgenome.</title>
        <authorList>
            <person name="Brown T."/>
            <person name="Elewa A."/>
            <person name="Iarovenko S."/>
            <person name="Subramanian E."/>
            <person name="Araus A.J."/>
            <person name="Petzold A."/>
            <person name="Susuki M."/>
            <person name="Suzuki K.-i.T."/>
            <person name="Hayashi T."/>
            <person name="Toyoda A."/>
            <person name="Oliveira C."/>
            <person name="Osipova E."/>
            <person name="Leigh N.D."/>
            <person name="Simon A."/>
            <person name="Yun M.H."/>
        </authorList>
    </citation>
    <scope>NUCLEOTIDE SEQUENCE</scope>
    <source>
        <strain evidence="2">20211129_DDA</strain>
        <tissue evidence="2">Liver</tissue>
    </source>
</reference>
<name>A0AAV7PA06_PLEWA</name>
<sequence length="84" mass="9687">MLNALVRITGAERGHCGHRRHYKLATRRGGLPLDKADHVCDEADHVWGRMRHREIQASSEAEKKKKQYMKGGEAELHSSPHHRR</sequence>
<dbReference type="EMBL" id="JANPWB010000011">
    <property type="protein sequence ID" value="KAJ1123985.1"/>
    <property type="molecule type" value="Genomic_DNA"/>
</dbReference>
<comment type="caution">
    <text evidence="2">The sequence shown here is derived from an EMBL/GenBank/DDBJ whole genome shotgun (WGS) entry which is preliminary data.</text>
</comment>
<gene>
    <name evidence="2" type="ORF">NDU88_002449</name>
</gene>
<feature type="region of interest" description="Disordered" evidence="1">
    <location>
        <begin position="53"/>
        <end position="84"/>
    </location>
</feature>
<evidence type="ECO:0000313" key="2">
    <source>
        <dbReference type="EMBL" id="KAJ1123985.1"/>
    </source>
</evidence>
<proteinExistence type="predicted"/>
<organism evidence="2 3">
    <name type="scientific">Pleurodeles waltl</name>
    <name type="common">Iberian ribbed newt</name>
    <dbReference type="NCBI Taxonomy" id="8319"/>
    <lineage>
        <taxon>Eukaryota</taxon>
        <taxon>Metazoa</taxon>
        <taxon>Chordata</taxon>
        <taxon>Craniata</taxon>
        <taxon>Vertebrata</taxon>
        <taxon>Euteleostomi</taxon>
        <taxon>Amphibia</taxon>
        <taxon>Batrachia</taxon>
        <taxon>Caudata</taxon>
        <taxon>Salamandroidea</taxon>
        <taxon>Salamandridae</taxon>
        <taxon>Pleurodelinae</taxon>
        <taxon>Pleurodeles</taxon>
    </lineage>
</organism>
<accession>A0AAV7PA06</accession>
<keyword evidence="3" id="KW-1185">Reference proteome</keyword>
<dbReference type="Proteomes" id="UP001066276">
    <property type="component" value="Chromosome 7"/>
</dbReference>
<evidence type="ECO:0000313" key="3">
    <source>
        <dbReference type="Proteomes" id="UP001066276"/>
    </source>
</evidence>
<dbReference type="AlphaFoldDB" id="A0AAV7PA06"/>